<dbReference type="InterPro" id="IPR038084">
    <property type="entry name" value="PduO/GlcC-like_sf"/>
</dbReference>
<dbReference type="InterPro" id="IPR005624">
    <property type="entry name" value="PduO/GlcC-like"/>
</dbReference>
<dbReference type="AlphaFoldDB" id="A0A6L7G095"/>
<dbReference type="RefSeq" id="WP_160891513.1">
    <property type="nucleotide sequence ID" value="NZ_WUMU01000003.1"/>
</dbReference>
<evidence type="ECO:0000313" key="3">
    <source>
        <dbReference type="Proteomes" id="UP000477911"/>
    </source>
</evidence>
<keyword evidence="1" id="KW-0732">Signal</keyword>
<dbReference type="Gene3D" id="3.30.450.150">
    <property type="entry name" value="Haem-degrading domain"/>
    <property type="match status" value="1"/>
</dbReference>
<keyword evidence="3" id="KW-1185">Reference proteome</keyword>
<comment type="caution">
    <text evidence="2">The sequence shown here is derived from an EMBL/GenBank/DDBJ whole genome shotgun (WGS) entry which is preliminary data.</text>
</comment>
<protein>
    <submittedName>
        <fullName evidence="2">Heme-binding protein</fullName>
    </submittedName>
</protein>
<gene>
    <name evidence="2" type="ORF">GR170_03040</name>
</gene>
<reference evidence="2 3" key="1">
    <citation type="submission" date="2019-12" db="EMBL/GenBank/DDBJ databases">
        <authorList>
            <person name="Li M."/>
        </authorList>
    </citation>
    <scope>NUCLEOTIDE SEQUENCE [LARGE SCALE GENOMIC DNA]</scope>
    <source>
        <strain evidence="2 3">GBMRC 2024</strain>
    </source>
</reference>
<feature type="chain" id="PRO_5027099119" evidence="1">
    <location>
        <begin position="24"/>
        <end position="159"/>
    </location>
</feature>
<dbReference type="PANTHER" id="PTHR34309">
    <property type="entry name" value="SLR1406 PROTEIN"/>
    <property type="match status" value="1"/>
</dbReference>
<evidence type="ECO:0000256" key="1">
    <source>
        <dbReference type="SAM" id="SignalP"/>
    </source>
</evidence>
<dbReference type="PANTHER" id="PTHR34309:SF1">
    <property type="entry name" value="PROTEIN GLCG"/>
    <property type="match status" value="1"/>
</dbReference>
<dbReference type="Proteomes" id="UP000477911">
    <property type="component" value="Unassembled WGS sequence"/>
</dbReference>
<feature type="signal peptide" evidence="1">
    <location>
        <begin position="1"/>
        <end position="23"/>
    </location>
</feature>
<name>A0A6L7G095_9RHOB</name>
<accession>A0A6L7G095</accession>
<dbReference type="InterPro" id="IPR052517">
    <property type="entry name" value="GlcG_carb_metab_protein"/>
</dbReference>
<sequence length="159" mass="16112">MKRSVFALAAAPALLLGASQAMAVTTQPVLEDQDVATVVKAAEDAMAQHNVKGCVAVANSDGQIIFFERQQGAYASCDASAIAKARTSALFHAKSDDFMNMLNKDGATNLLGVPDLAPMPGGMPLALNDQDLGGVGVSTPDGNIDTPVAEAAAAALGAK</sequence>
<dbReference type="EMBL" id="WUMU01000003">
    <property type="protein sequence ID" value="MXN16797.1"/>
    <property type="molecule type" value="Genomic_DNA"/>
</dbReference>
<evidence type="ECO:0000313" key="2">
    <source>
        <dbReference type="EMBL" id="MXN16797.1"/>
    </source>
</evidence>
<dbReference type="SUPFAM" id="SSF143744">
    <property type="entry name" value="GlcG-like"/>
    <property type="match status" value="1"/>
</dbReference>
<dbReference type="Pfam" id="PF03928">
    <property type="entry name" value="HbpS-like"/>
    <property type="match status" value="1"/>
</dbReference>
<proteinExistence type="predicted"/>
<organism evidence="2 3">
    <name type="scientific">Pseudooceanicola albus</name>
    <dbReference type="NCBI Taxonomy" id="2692189"/>
    <lineage>
        <taxon>Bacteria</taxon>
        <taxon>Pseudomonadati</taxon>
        <taxon>Pseudomonadota</taxon>
        <taxon>Alphaproteobacteria</taxon>
        <taxon>Rhodobacterales</taxon>
        <taxon>Paracoccaceae</taxon>
        <taxon>Pseudooceanicola</taxon>
    </lineage>
</organism>